<feature type="binding site" evidence="13">
    <location>
        <begin position="185"/>
        <end position="188"/>
    </location>
    <ligand>
        <name>ATP</name>
        <dbReference type="ChEBI" id="CHEBI:30616"/>
    </ligand>
</feature>
<dbReference type="Proteomes" id="UP000644115">
    <property type="component" value="Unassembled WGS sequence"/>
</dbReference>
<evidence type="ECO:0000256" key="12">
    <source>
        <dbReference type="ARBA" id="ARBA00055042"/>
    </source>
</evidence>
<evidence type="ECO:0000256" key="6">
    <source>
        <dbReference type="ARBA" id="ARBA00022490"/>
    </source>
</evidence>
<dbReference type="NCBIfam" id="TIGR00018">
    <property type="entry name" value="panC"/>
    <property type="match status" value="1"/>
</dbReference>
<dbReference type="FunFam" id="3.40.50.620:FF:000114">
    <property type="entry name" value="Pantothenate synthetase"/>
    <property type="match status" value="1"/>
</dbReference>
<feature type="binding site" evidence="13">
    <location>
        <begin position="30"/>
        <end position="37"/>
    </location>
    <ligand>
        <name>ATP</name>
        <dbReference type="ChEBI" id="CHEBI:30616"/>
    </ligand>
</feature>
<dbReference type="CDD" id="cd00560">
    <property type="entry name" value="PanC"/>
    <property type="match status" value="1"/>
</dbReference>
<dbReference type="PANTHER" id="PTHR21299:SF1">
    <property type="entry name" value="PANTOATE--BETA-ALANINE LIGASE"/>
    <property type="match status" value="1"/>
</dbReference>
<comment type="pathway">
    <text evidence="2 13">Cofactor biosynthesis; (R)-pantothenate biosynthesis; (R)-pantothenate from (R)-pantoate and beta-alanine: step 1/1.</text>
</comment>
<keyword evidence="7 13" id="KW-0436">Ligase</keyword>
<evidence type="ECO:0000256" key="7">
    <source>
        <dbReference type="ARBA" id="ARBA00022598"/>
    </source>
</evidence>
<dbReference type="InterPro" id="IPR042176">
    <property type="entry name" value="Pantoate_ligase_C"/>
</dbReference>
<dbReference type="Gene3D" id="3.30.1300.10">
    <property type="entry name" value="Pantoate-beta-alanine ligase, C-terminal domain"/>
    <property type="match status" value="1"/>
</dbReference>
<keyword evidence="9 13" id="KW-0547">Nucleotide-binding</keyword>
<evidence type="ECO:0000256" key="4">
    <source>
        <dbReference type="ARBA" id="ARBA00012219"/>
    </source>
</evidence>
<comment type="function">
    <text evidence="12 13">Catalyzes the condensation of pantoate with beta-alanine in an ATP-dependent reaction via a pantoyl-adenylate intermediate.</text>
</comment>
<keyword evidence="10 13" id="KW-0067">ATP-binding</keyword>
<dbReference type="Gene3D" id="3.40.50.620">
    <property type="entry name" value="HUPs"/>
    <property type="match status" value="1"/>
</dbReference>
<feature type="binding site" evidence="13">
    <location>
        <begin position="148"/>
        <end position="151"/>
    </location>
    <ligand>
        <name>ATP</name>
        <dbReference type="ChEBI" id="CHEBI:30616"/>
    </ligand>
</feature>
<dbReference type="GO" id="GO:0005829">
    <property type="term" value="C:cytosol"/>
    <property type="evidence" value="ECO:0007669"/>
    <property type="project" value="TreeGrafter"/>
</dbReference>
<evidence type="ECO:0000256" key="13">
    <source>
        <dbReference type="HAMAP-Rule" id="MF_00158"/>
    </source>
</evidence>
<keyword evidence="8 13" id="KW-0566">Pantothenate biosynthesis</keyword>
<feature type="binding site" evidence="13">
    <location>
        <position position="154"/>
    </location>
    <ligand>
        <name>(R)-pantoate</name>
        <dbReference type="ChEBI" id="CHEBI:15980"/>
    </ligand>
</feature>
<dbReference type="Pfam" id="PF02569">
    <property type="entry name" value="Pantoate_ligase"/>
    <property type="match status" value="1"/>
</dbReference>
<accession>A0A923SLV0</accession>
<proteinExistence type="inferred from homology"/>
<dbReference type="HAMAP" id="MF_00158">
    <property type="entry name" value="PanC"/>
    <property type="match status" value="1"/>
</dbReference>
<evidence type="ECO:0000256" key="2">
    <source>
        <dbReference type="ARBA" id="ARBA00004990"/>
    </source>
</evidence>
<protein>
    <recommendedName>
        <fullName evidence="5 13">Pantothenate synthetase</fullName>
        <shortName evidence="13">PS</shortName>
        <ecNumber evidence="4 13">6.3.2.1</ecNumber>
    </recommendedName>
    <alternativeName>
        <fullName evidence="13">Pantoate--beta-alanine ligase</fullName>
    </alternativeName>
    <alternativeName>
        <fullName evidence="13">Pantoate-activating enzyme</fullName>
    </alternativeName>
</protein>
<evidence type="ECO:0000256" key="5">
    <source>
        <dbReference type="ARBA" id="ARBA00014155"/>
    </source>
</evidence>
<comment type="caution">
    <text evidence="13">Lacks conserved residue(s) required for the propagation of feature annotation.</text>
</comment>
<dbReference type="NCBIfam" id="TIGR00125">
    <property type="entry name" value="cyt_tran_rel"/>
    <property type="match status" value="1"/>
</dbReference>
<dbReference type="EC" id="6.3.2.1" evidence="4 13"/>
<comment type="similarity">
    <text evidence="3 13">Belongs to the pantothenate synthetase family.</text>
</comment>
<dbReference type="InterPro" id="IPR004821">
    <property type="entry name" value="Cyt_trans-like"/>
</dbReference>
<evidence type="ECO:0000256" key="10">
    <source>
        <dbReference type="ARBA" id="ARBA00022840"/>
    </source>
</evidence>
<evidence type="ECO:0000256" key="8">
    <source>
        <dbReference type="ARBA" id="ARBA00022655"/>
    </source>
</evidence>
<keyword evidence="15" id="KW-1185">Reference proteome</keyword>
<dbReference type="SUPFAM" id="SSF52374">
    <property type="entry name" value="Nucleotidylyl transferase"/>
    <property type="match status" value="1"/>
</dbReference>
<dbReference type="PANTHER" id="PTHR21299">
    <property type="entry name" value="CYTIDYLATE KINASE/PANTOATE-BETA-ALANINE LIGASE"/>
    <property type="match status" value="1"/>
</dbReference>
<name>A0A923SLV0_9FIRM</name>
<dbReference type="InterPro" id="IPR003721">
    <property type="entry name" value="Pantoate_ligase"/>
</dbReference>
<reference evidence="14" key="1">
    <citation type="submission" date="2020-08" db="EMBL/GenBank/DDBJ databases">
        <authorList>
            <person name="Liu C."/>
            <person name="Sun Q."/>
        </authorList>
    </citation>
    <scope>NUCLEOTIDE SEQUENCE</scope>
    <source>
        <strain evidence="14">BX16</strain>
    </source>
</reference>
<evidence type="ECO:0000256" key="11">
    <source>
        <dbReference type="ARBA" id="ARBA00048258"/>
    </source>
</evidence>
<feature type="active site" description="Proton donor" evidence="13">
    <location>
        <position position="37"/>
    </location>
</feature>
<organism evidence="14 15">
    <name type="scientific">Lentihominibacter faecis</name>
    <dbReference type="NCBI Taxonomy" id="2764712"/>
    <lineage>
        <taxon>Bacteria</taxon>
        <taxon>Bacillati</taxon>
        <taxon>Bacillota</taxon>
        <taxon>Clostridia</taxon>
        <taxon>Peptostreptococcales</taxon>
        <taxon>Anaerovoracaceae</taxon>
        <taxon>Lentihominibacter</taxon>
    </lineage>
</organism>
<dbReference type="GO" id="GO:0005524">
    <property type="term" value="F:ATP binding"/>
    <property type="evidence" value="ECO:0007669"/>
    <property type="project" value="UniProtKB-KW"/>
</dbReference>
<dbReference type="EMBL" id="JACRWC010000012">
    <property type="protein sequence ID" value="MBC5998541.1"/>
    <property type="molecule type" value="Genomic_DNA"/>
</dbReference>
<feature type="binding site" evidence="13">
    <location>
        <position position="61"/>
    </location>
    <ligand>
        <name>(R)-pantoate</name>
        <dbReference type="ChEBI" id="CHEBI:15980"/>
    </ligand>
</feature>
<sequence length="288" mass="31793">MKIATTIKEVRKQVADWKREGLTVGLVPTMGALHEGHASLVDTAKEQCDRVVTSVFVNPTQFAAGEDLDAYPRDFDRDCGVLEAHGCDLVFHPSVEEMYPEGAATFVELRSDMTKQLCGKSRPEHFCGVCTVVSKLFHIAMPDKAFFGEKDAQQLAVIRQMTRDLLFGIEIVGCPTKREEDGLAKSSRNAYLDAEERKAAGILYQAICKAQEYLKEHLDTEDGKTESQPVTELIKDIIGTEPLAEIDYVDAVDGMSLLPADRIGDGDLIALAVNIGKTRLIDNFTVRK</sequence>
<comment type="subcellular location">
    <subcellularLocation>
        <location evidence="1 13">Cytoplasm</location>
    </subcellularLocation>
</comment>
<feature type="binding site" evidence="13">
    <location>
        <position position="61"/>
    </location>
    <ligand>
        <name>beta-alanine</name>
        <dbReference type="ChEBI" id="CHEBI:57966"/>
    </ligand>
</feature>
<dbReference type="InterPro" id="IPR014729">
    <property type="entry name" value="Rossmann-like_a/b/a_fold"/>
</dbReference>
<evidence type="ECO:0000256" key="3">
    <source>
        <dbReference type="ARBA" id="ARBA00009256"/>
    </source>
</evidence>
<comment type="caution">
    <text evidence="14">The sequence shown here is derived from an EMBL/GenBank/DDBJ whole genome shotgun (WGS) entry which is preliminary data.</text>
</comment>
<gene>
    <name evidence="13" type="primary">panC</name>
    <name evidence="14" type="ORF">H8876_00705</name>
</gene>
<evidence type="ECO:0000256" key="1">
    <source>
        <dbReference type="ARBA" id="ARBA00004496"/>
    </source>
</evidence>
<keyword evidence="6 13" id="KW-0963">Cytoplasm</keyword>
<evidence type="ECO:0000313" key="15">
    <source>
        <dbReference type="Proteomes" id="UP000644115"/>
    </source>
</evidence>
<dbReference type="RefSeq" id="WP_249286141.1">
    <property type="nucleotide sequence ID" value="NZ_JACRWC010000012.1"/>
</dbReference>
<dbReference type="AlphaFoldDB" id="A0A923SLV0"/>
<comment type="miscellaneous">
    <text evidence="13">The reaction proceeds by a bi uni uni bi ping pong mechanism.</text>
</comment>
<comment type="catalytic activity">
    <reaction evidence="11 13">
        <text>(R)-pantoate + beta-alanine + ATP = (R)-pantothenate + AMP + diphosphate + H(+)</text>
        <dbReference type="Rhea" id="RHEA:10912"/>
        <dbReference type="ChEBI" id="CHEBI:15378"/>
        <dbReference type="ChEBI" id="CHEBI:15980"/>
        <dbReference type="ChEBI" id="CHEBI:29032"/>
        <dbReference type="ChEBI" id="CHEBI:30616"/>
        <dbReference type="ChEBI" id="CHEBI:33019"/>
        <dbReference type="ChEBI" id="CHEBI:57966"/>
        <dbReference type="ChEBI" id="CHEBI:456215"/>
        <dbReference type="EC" id="6.3.2.1"/>
    </reaction>
</comment>
<evidence type="ECO:0000256" key="9">
    <source>
        <dbReference type="ARBA" id="ARBA00022741"/>
    </source>
</evidence>
<comment type="subunit">
    <text evidence="13">Homodimer.</text>
</comment>
<dbReference type="GO" id="GO:0004592">
    <property type="term" value="F:pantoate-beta-alanine ligase activity"/>
    <property type="evidence" value="ECO:0007669"/>
    <property type="project" value="UniProtKB-UniRule"/>
</dbReference>
<dbReference type="GO" id="GO:0015940">
    <property type="term" value="P:pantothenate biosynthetic process"/>
    <property type="evidence" value="ECO:0007669"/>
    <property type="project" value="UniProtKB-UniRule"/>
</dbReference>
<evidence type="ECO:0000313" key="14">
    <source>
        <dbReference type="EMBL" id="MBC5998541.1"/>
    </source>
</evidence>